<keyword evidence="9" id="KW-1185">Reference proteome</keyword>
<feature type="region of interest" description="Disordered" evidence="5">
    <location>
        <begin position="443"/>
        <end position="463"/>
    </location>
</feature>
<evidence type="ECO:0000259" key="7">
    <source>
        <dbReference type="PROSITE" id="PS50850"/>
    </source>
</evidence>
<feature type="transmembrane region" description="Helical" evidence="6">
    <location>
        <begin position="415"/>
        <end position="434"/>
    </location>
</feature>
<keyword evidence="2 6" id="KW-0812">Transmembrane</keyword>
<evidence type="ECO:0000256" key="6">
    <source>
        <dbReference type="SAM" id="Phobius"/>
    </source>
</evidence>
<comment type="subcellular location">
    <subcellularLocation>
        <location evidence="1">Membrane</location>
        <topology evidence="1">Multi-pass membrane protein</topology>
    </subcellularLocation>
</comment>
<dbReference type="PANTHER" id="PTHR23508:SF10">
    <property type="entry name" value="CARBOXYLIC ACID TRANSPORTER PROTEIN HOMOLOG"/>
    <property type="match status" value="1"/>
</dbReference>
<feature type="transmembrane region" description="Helical" evidence="6">
    <location>
        <begin position="292"/>
        <end position="311"/>
    </location>
</feature>
<feature type="transmembrane region" description="Helical" evidence="6">
    <location>
        <begin position="115"/>
        <end position="135"/>
    </location>
</feature>
<feature type="transmembrane region" description="Helical" evidence="6">
    <location>
        <begin position="59"/>
        <end position="78"/>
    </location>
</feature>
<dbReference type="InterPro" id="IPR020846">
    <property type="entry name" value="MFS_dom"/>
</dbReference>
<feature type="transmembrane region" description="Helical" evidence="6">
    <location>
        <begin position="386"/>
        <end position="409"/>
    </location>
</feature>
<evidence type="ECO:0000313" key="9">
    <source>
        <dbReference type="Proteomes" id="UP001158049"/>
    </source>
</evidence>
<dbReference type="RefSeq" id="WP_283444184.1">
    <property type="nucleotide sequence ID" value="NZ_FXUL01000018.1"/>
</dbReference>
<keyword evidence="3 6" id="KW-1133">Transmembrane helix</keyword>
<dbReference type="CDD" id="cd17365">
    <property type="entry name" value="MFS_PcaK_like"/>
    <property type="match status" value="1"/>
</dbReference>
<feature type="transmembrane region" description="Helical" evidence="6">
    <location>
        <begin position="348"/>
        <end position="374"/>
    </location>
</feature>
<feature type="transmembrane region" description="Helical" evidence="6">
    <location>
        <begin position="147"/>
        <end position="167"/>
    </location>
</feature>
<dbReference type="EMBL" id="FXUL01000018">
    <property type="protein sequence ID" value="SMP72874.1"/>
    <property type="molecule type" value="Genomic_DNA"/>
</dbReference>
<dbReference type="InterPro" id="IPR005829">
    <property type="entry name" value="Sugar_transporter_CS"/>
</dbReference>
<dbReference type="PANTHER" id="PTHR23508">
    <property type="entry name" value="CARBOXYLIC ACID TRANSPORTER PROTEIN HOMOLOG"/>
    <property type="match status" value="1"/>
</dbReference>
<dbReference type="SUPFAM" id="SSF103473">
    <property type="entry name" value="MFS general substrate transporter"/>
    <property type="match status" value="1"/>
</dbReference>
<name>A0ABY1QK24_9BURK</name>
<evidence type="ECO:0000256" key="4">
    <source>
        <dbReference type="ARBA" id="ARBA00023136"/>
    </source>
</evidence>
<accession>A0ABY1QK24</accession>
<feature type="transmembrane region" description="Helical" evidence="6">
    <location>
        <begin position="179"/>
        <end position="198"/>
    </location>
</feature>
<feature type="transmembrane region" description="Helical" evidence="6">
    <location>
        <begin position="318"/>
        <end position="342"/>
    </location>
</feature>
<evidence type="ECO:0000256" key="1">
    <source>
        <dbReference type="ARBA" id="ARBA00004141"/>
    </source>
</evidence>
<comment type="caution">
    <text evidence="8">The sequence shown here is derived from an EMBL/GenBank/DDBJ whole genome shotgun (WGS) entry which is preliminary data.</text>
</comment>
<keyword evidence="4 6" id="KW-0472">Membrane</keyword>
<gene>
    <name evidence="8" type="ORF">SAMN06295970_118135</name>
</gene>
<evidence type="ECO:0000313" key="8">
    <source>
        <dbReference type="EMBL" id="SMP72874.1"/>
    </source>
</evidence>
<dbReference type="Gene3D" id="1.20.1250.20">
    <property type="entry name" value="MFS general substrate transporter like domains"/>
    <property type="match status" value="1"/>
</dbReference>
<reference evidence="8 9" key="1">
    <citation type="submission" date="2017-05" db="EMBL/GenBank/DDBJ databases">
        <authorList>
            <person name="Varghese N."/>
            <person name="Submissions S."/>
        </authorList>
    </citation>
    <scope>NUCLEOTIDE SEQUENCE [LARGE SCALE GENOMIC DNA]</scope>
    <source>
        <strain evidence="8 9">DSM 26001</strain>
    </source>
</reference>
<protein>
    <submittedName>
        <fullName evidence="8">MFS transporter, AAHS family, 4-hydroxybenzoate transporter</fullName>
    </submittedName>
</protein>
<dbReference type="PROSITE" id="PS50850">
    <property type="entry name" value="MFS"/>
    <property type="match status" value="1"/>
</dbReference>
<dbReference type="Proteomes" id="UP001158049">
    <property type="component" value="Unassembled WGS sequence"/>
</dbReference>
<feature type="domain" description="Major facilitator superfamily (MFS) profile" evidence="7">
    <location>
        <begin position="24"/>
        <end position="438"/>
    </location>
</feature>
<sequence>MNTGPLSVSEVIESRKVSAYQYMVVVLCGLVLFIDGFDTQAISYIIPLLAKDWHIAPKLLGPIFSSTLIGLMVGYLFVSPLSDKYGHKRVMIIATFLFGVFTIATVLATNITELMALRFITGVGLGAAAPSAIGLTGEYSPQRLRATFVLAIYCGFSLGFVVAGFVAGELLPRFGWTSLLWVGGVAPVLLSLLLLLMLPESIAYLARSKTRKDELIAVVRRISPALQIDRNTAFMEAQGDAKRAAISNLFKHGRNSGTLLLWLVFFINLAVFYFMQSWLPTILTGLKYPLETVVWLTALPTIGGILAAFVVGPAMDRIGPYISIGILYVCGGLFMAFTAAMFTASLPVLMVAIFLAGFCVSGGQKSVIALAAVFYPTEIRSTGVGWALGIGRLGGIAGPSVVGLLISAHWTPTEIFYGGGSMILFAGCCIFLMGRLYRRNGKANTGQDADDLSTPATAEPQLK</sequence>
<feature type="transmembrane region" description="Helical" evidence="6">
    <location>
        <begin position="90"/>
        <end position="109"/>
    </location>
</feature>
<dbReference type="InterPro" id="IPR036259">
    <property type="entry name" value="MFS_trans_sf"/>
</dbReference>
<evidence type="ECO:0000256" key="2">
    <source>
        <dbReference type="ARBA" id="ARBA00022692"/>
    </source>
</evidence>
<evidence type="ECO:0000256" key="5">
    <source>
        <dbReference type="SAM" id="MobiDB-lite"/>
    </source>
</evidence>
<dbReference type="Pfam" id="PF07690">
    <property type="entry name" value="MFS_1"/>
    <property type="match status" value="1"/>
</dbReference>
<dbReference type="InterPro" id="IPR011701">
    <property type="entry name" value="MFS"/>
</dbReference>
<organism evidence="8 9">
    <name type="scientific">Noviherbaspirillum suwonense</name>
    <dbReference type="NCBI Taxonomy" id="1224511"/>
    <lineage>
        <taxon>Bacteria</taxon>
        <taxon>Pseudomonadati</taxon>
        <taxon>Pseudomonadota</taxon>
        <taxon>Betaproteobacteria</taxon>
        <taxon>Burkholderiales</taxon>
        <taxon>Oxalobacteraceae</taxon>
        <taxon>Noviherbaspirillum</taxon>
    </lineage>
</organism>
<feature type="transmembrane region" description="Helical" evidence="6">
    <location>
        <begin position="259"/>
        <end position="280"/>
    </location>
</feature>
<evidence type="ECO:0000256" key="3">
    <source>
        <dbReference type="ARBA" id="ARBA00022989"/>
    </source>
</evidence>
<dbReference type="PROSITE" id="PS00217">
    <property type="entry name" value="SUGAR_TRANSPORT_2"/>
    <property type="match status" value="1"/>
</dbReference>
<proteinExistence type="predicted"/>
<feature type="transmembrane region" description="Helical" evidence="6">
    <location>
        <begin position="22"/>
        <end position="47"/>
    </location>
</feature>